<gene>
    <name evidence="1" type="ORF">HB662_26910</name>
</gene>
<organism evidence="1 2">
    <name type="scientific">Falsiroseomonas frigidaquae</name>
    <dbReference type="NCBI Taxonomy" id="487318"/>
    <lineage>
        <taxon>Bacteria</taxon>
        <taxon>Pseudomonadati</taxon>
        <taxon>Pseudomonadota</taxon>
        <taxon>Alphaproteobacteria</taxon>
        <taxon>Acetobacterales</taxon>
        <taxon>Roseomonadaceae</taxon>
        <taxon>Falsiroseomonas</taxon>
    </lineage>
</organism>
<evidence type="ECO:0000313" key="2">
    <source>
        <dbReference type="Proteomes" id="UP000765160"/>
    </source>
</evidence>
<dbReference type="Proteomes" id="UP000765160">
    <property type="component" value="Unassembled WGS sequence"/>
</dbReference>
<evidence type="ECO:0008006" key="3">
    <source>
        <dbReference type="Google" id="ProtNLM"/>
    </source>
</evidence>
<keyword evidence="2" id="KW-1185">Reference proteome</keyword>
<proteinExistence type="predicted"/>
<dbReference type="EMBL" id="JAAVTX010000009">
    <property type="protein sequence ID" value="NKE48433.1"/>
    <property type="molecule type" value="Genomic_DNA"/>
</dbReference>
<protein>
    <recommendedName>
        <fullName evidence="3">Transcriptional regulator</fullName>
    </recommendedName>
</protein>
<sequence length="90" mass="9870">MNEQTACAFTSQSRRDFRALVSAGLLPPGRSLLPDRPAVWHREEVEKLTARIWGLGLAEREAAASRAMALAAVQAYDPSAGRPIRNRKPS</sequence>
<comment type="caution">
    <text evidence="1">The sequence shown here is derived from an EMBL/GenBank/DDBJ whole genome shotgun (WGS) entry which is preliminary data.</text>
</comment>
<evidence type="ECO:0000313" key="1">
    <source>
        <dbReference type="EMBL" id="NKE48433.1"/>
    </source>
</evidence>
<name>A0ABX1F7S1_9PROT</name>
<accession>A0ABX1F7S1</accession>
<dbReference type="RefSeq" id="WP_168054804.1">
    <property type="nucleotide sequence ID" value="NZ_JAATJR010000009.1"/>
</dbReference>
<reference evidence="1 2" key="1">
    <citation type="submission" date="2020-03" db="EMBL/GenBank/DDBJ databases">
        <title>Roseomonas selenitidurans sp. nov. isolated from soil.</title>
        <authorList>
            <person name="Liu H."/>
        </authorList>
    </citation>
    <scope>NUCLEOTIDE SEQUENCE [LARGE SCALE GENOMIC DNA]</scope>
    <source>
        <strain evidence="1 2">JCM 15073</strain>
    </source>
</reference>